<dbReference type="PANTHER" id="PTHR47234:SF1">
    <property type="entry name" value="TONB-DEPENDENT RECEPTOR"/>
    <property type="match status" value="1"/>
</dbReference>
<evidence type="ECO:0000256" key="1">
    <source>
        <dbReference type="ARBA" id="ARBA00004571"/>
    </source>
</evidence>
<feature type="chain" id="PRO_5040868423" evidence="11">
    <location>
        <begin position="24"/>
        <end position="1019"/>
    </location>
</feature>
<dbReference type="InterPro" id="IPR039426">
    <property type="entry name" value="TonB-dep_rcpt-like"/>
</dbReference>
<comment type="subcellular location">
    <subcellularLocation>
        <location evidence="1 8">Cell outer membrane</location>
        <topology evidence="1 8">Multi-pass membrane protein</topology>
    </subcellularLocation>
</comment>
<dbReference type="Pfam" id="PF07715">
    <property type="entry name" value="Plug"/>
    <property type="match status" value="1"/>
</dbReference>
<evidence type="ECO:0000259" key="13">
    <source>
        <dbReference type="Pfam" id="PF07715"/>
    </source>
</evidence>
<protein>
    <submittedName>
        <fullName evidence="14">TonB-dependent receptor</fullName>
    </submittedName>
</protein>
<evidence type="ECO:0000256" key="7">
    <source>
        <dbReference type="ARBA" id="ARBA00023237"/>
    </source>
</evidence>
<evidence type="ECO:0000259" key="12">
    <source>
        <dbReference type="Pfam" id="PF00593"/>
    </source>
</evidence>
<evidence type="ECO:0000313" key="15">
    <source>
        <dbReference type="Proteomes" id="UP001139486"/>
    </source>
</evidence>
<dbReference type="Gene3D" id="2.40.170.20">
    <property type="entry name" value="TonB-dependent receptor, beta-barrel domain"/>
    <property type="match status" value="1"/>
</dbReference>
<evidence type="ECO:0000256" key="2">
    <source>
        <dbReference type="ARBA" id="ARBA00022448"/>
    </source>
</evidence>
<organism evidence="14 15">
    <name type="scientific">Sphingomonas liriopis</name>
    <dbReference type="NCBI Taxonomy" id="2949094"/>
    <lineage>
        <taxon>Bacteria</taxon>
        <taxon>Pseudomonadati</taxon>
        <taxon>Pseudomonadota</taxon>
        <taxon>Alphaproteobacteria</taxon>
        <taxon>Sphingomonadales</taxon>
        <taxon>Sphingomonadaceae</taxon>
        <taxon>Sphingomonas</taxon>
    </lineage>
</organism>
<evidence type="ECO:0000256" key="10">
    <source>
        <dbReference type="SAM" id="MobiDB-lite"/>
    </source>
</evidence>
<name>A0A9X2HV28_9SPHN</name>
<keyword evidence="15" id="KW-1185">Reference proteome</keyword>
<dbReference type="PANTHER" id="PTHR47234">
    <property type="match status" value="1"/>
</dbReference>
<proteinExistence type="inferred from homology"/>
<dbReference type="Gene3D" id="2.170.130.10">
    <property type="entry name" value="TonB-dependent receptor, plug domain"/>
    <property type="match status" value="1"/>
</dbReference>
<keyword evidence="3 8" id="KW-1134">Transmembrane beta strand</keyword>
<feature type="region of interest" description="Disordered" evidence="10">
    <location>
        <begin position="28"/>
        <end position="62"/>
    </location>
</feature>
<feature type="domain" description="TonB-dependent receptor plug" evidence="13">
    <location>
        <begin position="75"/>
        <end position="194"/>
    </location>
</feature>
<dbReference type="RefSeq" id="WP_254290437.1">
    <property type="nucleotide sequence ID" value="NZ_JAMLDY010000027.1"/>
</dbReference>
<keyword evidence="6 8" id="KW-0472">Membrane</keyword>
<keyword evidence="2 8" id="KW-0813">Transport</keyword>
<gene>
    <name evidence="14" type="ORF">M9979_16390</name>
</gene>
<keyword evidence="14" id="KW-0675">Receptor</keyword>
<evidence type="ECO:0000256" key="9">
    <source>
        <dbReference type="RuleBase" id="RU003357"/>
    </source>
</evidence>
<dbReference type="SUPFAM" id="SSF56935">
    <property type="entry name" value="Porins"/>
    <property type="match status" value="1"/>
</dbReference>
<dbReference type="InterPro" id="IPR000531">
    <property type="entry name" value="Beta-barrel_TonB"/>
</dbReference>
<keyword evidence="4 8" id="KW-0812">Transmembrane</keyword>
<keyword evidence="11" id="KW-0732">Signal</keyword>
<evidence type="ECO:0000256" key="3">
    <source>
        <dbReference type="ARBA" id="ARBA00022452"/>
    </source>
</evidence>
<dbReference type="Pfam" id="PF00593">
    <property type="entry name" value="TonB_dep_Rec_b-barrel"/>
    <property type="match status" value="1"/>
</dbReference>
<dbReference type="InterPro" id="IPR037066">
    <property type="entry name" value="Plug_dom_sf"/>
</dbReference>
<comment type="caution">
    <text evidence="14">The sequence shown here is derived from an EMBL/GenBank/DDBJ whole genome shotgun (WGS) entry which is preliminary data.</text>
</comment>
<evidence type="ECO:0000256" key="11">
    <source>
        <dbReference type="SAM" id="SignalP"/>
    </source>
</evidence>
<accession>A0A9X2HV28</accession>
<dbReference type="GO" id="GO:0009279">
    <property type="term" value="C:cell outer membrane"/>
    <property type="evidence" value="ECO:0007669"/>
    <property type="project" value="UniProtKB-SubCell"/>
</dbReference>
<dbReference type="PROSITE" id="PS52016">
    <property type="entry name" value="TONB_DEPENDENT_REC_3"/>
    <property type="match status" value="1"/>
</dbReference>
<dbReference type="InterPro" id="IPR036942">
    <property type="entry name" value="Beta-barrel_TonB_sf"/>
</dbReference>
<dbReference type="InterPro" id="IPR012910">
    <property type="entry name" value="Plug_dom"/>
</dbReference>
<dbReference type="Proteomes" id="UP001139486">
    <property type="component" value="Unassembled WGS sequence"/>
</dbReference>
<comment type="similarity">
    <text evidence="8 9">Belongs to the TonB-dependent receptor family.</text>
</comment>
<evidence type="ECO:0000256" key="4">
    <source>
        <dbReference type="ARBA" id="ARBA00022692"/>
    </source>
</evidence>
<evidence type="ECO:0000256" key="8">
    <source>
        <dbReference type="PROSITE-ProRule" id="PRU01360"/>
    </source>
</evidence>
<dbReference type="AlphaFoldDB" id="A0A9X2HV28"/>
<keyword evidence="5 9" id="KW-0798">TonB box</keyword>
<keyword evidence="7 8" id="KW-0998">Cell outer membrane</keyword>
<evidence type="ECO:0000256" key="5">
    <source>
        <dbReference type="ARBA" id="ARBA00023077"/>
    </source>
</evidence>
<feature type="domain" description="TonB-dependent receptor-like beta-barrel" evidence="12">
    <location>
        <begin position="500"/>
        <end position="979"/>
    </location>
</feature>
<feature type="signal peptide" evidence="11">
    <location>
        <begin position="1"/>
        <end position="23"/>
    </location>
</feature>
<reference evidence="14" key="1">
    <citation type="submission" date="2022-05" db="EMBL/GenBank/DDBJ databases">
        <title>Sphingomonas sp. strain RP10 Genome sequencing and assembly.</title>
        <authorList>
            <person name="Kim I."/>
        </authorList>
    </citation>
    <scope>NUCLEOTIDE SEQUENCE</scope>
    <source>
        <strain evidence="14">RP10</strain>
    </source>
</reference>
<sequence>MTLSRLACATALASSIVLLPSYAAAQVAPTKPDAEQVTPATIDDEGKQTSAQGGEKPDSNGDILVTGSRIRRNQFNTADPVNIVSFDQAAQAGFTSTAQVLQSAAISNGTAQINNSYGGFVTAGGPGANTLSLRGFGTSRSLVLLNGRRLAPSGSRGSVGSADLNVLPNIMVDRIEILNGGASSIYGSDAIAGVVNVITRSNFKGLLADAQINMPGIGTGKTERYGLLFGTQGERFRFTGSFEYSNRQAVAQSDVNFTRCQTSYRKADANSAPGTGDFIDPLTGQPKCYPTGVTGEGGVTINTIGTPNFNGLLVDRAPGVPAGYGALPTSAGYGAASAQVCNRFRPDSTAAGAVAGFECVGGGALPLGIRDTYPNSLLANEIVNPGQQYTGFLQGSYELNALGNAEIYAELLVSRRKSEQNGNRQLSFDYPFGSPLIPANLRFATPALAAQPTNPGVPVGIRVFADYGIYNNRQKVDFVRALGGIRGEIGGGFHYDASVLRSWSDADYTSDLVLTDKLNQSLDVVASGTGFVCRNTANGCVAAPALTPAVVGGQFPASWIGFIAEPVTGKTSFRETIVSAVVDGPLFNIWGGPVQIAIGAEYRKQDLNDTPSLESQRGNVYNFTSSTITKGSDNVKEVFGEIEVPILRNRPFFEDLTLKASARYTDYASYGSQTTYKVGGIYSPVRWLSARGSYGTSYRAPGLFEQYLGATSGFLAASGDPCNNLGAAGQNPVRVKNCQSEGLATGFVQTNSITSLQRGGADSGLKSEDSVAWTAGGVFQPSFGDWGKLSLSADYFNIKVNGGVSQLGTGTILQQCYDDPDFRAESICALVVRNPANQALTVTTGFVNIATSRVTGWDFNARYSVRRGETSFDIGGQVTRFGQRYTQLLPTDPIENNIGTLNNPRWSGVFDGGFGVDKFSFRYSVEWVGGTYSSADYIGLTEAARATYVFEAKDYFIHSTSVRWRLSDKYQFTFGVRNLLEQKLPQISSGAYNRIGNVPLYSAYDYVGRTFFANVRAGF</sequence>
<dbReference type="EMBL" id="JAMLDY010000027">
    <property type="protein sequence ID" value="MCP3736447.1"/>
    <property type="molecule type" value="Genomic_DNA"/>
</dbReference>
<evidence type="ECO:0000256" key="6">
    <source>
        <dbReference type="ARBA" id="ARBA00023136"/>
    </source>
</evidence>
<evidence type="ECO:0000313" key="14">
    <source>
        <dbReference type="EMBL" id="MCP3736447.1"/>
    </source>
</evidence>